<feature type="transmembrane region" description="Helical" evidence="6">
    <location>
        <begin position="272"/>
        <end position="291"/>
    </location>
</feature>
<gene>
    <name evidence="8" type="ORF">GC098_25830</name>
</gene>
<keyword evidence="4 6" id="KW-1133">Transmembrane helix</keyword>
<feature type="transmembrane region" description="Helical" evidence="6">
    <location>
        <begin position="212"/>
        <end position="230"/>
    </location>
</feature>
<evidence type="ECO:0000256" key="4">
    <source>
        <dbReference type="ARBA" id="ARBA00022989"/>
    </source>
</evidence>
<dbReference type="InterPro" id="IPR000515">
    <property type="entry name" value="MetI-like"/>
</dbReference>
<evidence type="ECO:0000256" key="2">
    <source>
        <dbReference type="ARBA" id="ARBA00022448"/>
    </source>
</evidence>
<comment type="subcellular location">
    <subcellularLocation>
        <location evidence="6">Cell membrane</location>
        <topology evidence="6">Multi-pass membrane protein</topology>
    </subcellularLocation>
    <subcellularLocation>
        <location evidence="1">Membrane</location>
        <topology evidence="1">Multi-pass membrane protein</topology>
    </subcellularLocation>
</comment>
<accession>A0ABX1Y438</accession>
<keyword evidence="2 6" id="KW-0813">Transport</keyword>
<protein>
    <submittedName>
        <fullName evidence="8">ABC transporter permease subunit</fullName>
    </submittedName>
</protein>
<evidence type="ECO:0000259" key="7">
    <source>
        <dbReference type="PROSITE" id="PS50928"/>
    </source>
</evidence>
<organism evidence="8 9">
    <name type="scientific">Paenibacillus phytorum</name>
    <dbReference type="NCBI Taxonomy" id="2654977"/>
    <lineage>
        <taxon>Bacteria</taxon>
        <taxon>Bacillati</taxon>
        <taxon>Bacillota</taxon>
        <taxon>Bacilli</taxon>
        <taxon>Bacillales</taxon>
        <taxon>Paenibacillaceae</taxon>
        <taxon>Paenibacillus</taxon>
    </lineage>
</organism>
<dbReference type="Proteomes" id="UP000616779">
    <property type="component" value="Unassembled WGS sequence"/>
</dbReference>
<dbReference type="PANTHER" id="PTHR43496:SF1">
    <property type="entry name" value="POLYGALACTURONAN_RHAMNOGALACTURONAN TRANSPORT SYSTEM PERMEASE PROTEIN YTEP"/>
    <property type="match status" value="1"/>
</dbReference>
<dbReference type="EMBL" id="WHOA01000184">
    <property type="protein sequence ID" value="NOU74765.1"/>
    <property type="molecule type" value="Genomic_DNA"/>
</dbReference>
<comment type="caution">
    <text evidence="8">The sequence shown here is derived from an EMBL/GenBank/DDBJ whole genome shotgun (WGS) entry which is preliminary data.</text>
</comment>
<feature type="domain" description="ABC transmembrane type-1" evidence="7">
    <location>
        <begin position="78"/>
        <end position="293"/>
    </location>
</feature>
<keyword evidence="5 6" id="KW-0472">Membrane</keyword>
<feature type="transmembrane region" description="Helical" evidence="6">
    <location>
        <begin position="174"/>
        <end position="191"/>
    </location>
</feature>
<dbReference type="SUPFAM" id="SSF161098">
    <property type="entry name" value="MetI-like"/>
    <property type="match status" value="1"/>
</dbReference>
<keyword evidence="3 6" id="KW-0812">Transmembrane</keyword>
<reference evidence="8 9" key="1">
    <citation type="submission" date="2019-10" db="EMBL/GenBank/DDBJ databases">
        <title>Description of Paenibacillus terrestris sp. nov.</title>
        <authorList>
            <person name="Carlier A."/>
            <person name="Qi S."/>
        </authorList>
    </citation>
    <scope>NUCLEOTIDE SEQUENCE [LARGE SCALE GENOMIC DNA]</scope>
    <source>
        <strain evidence="8 9">LMG 31458</strain>
    </source>
</reference>
<evidence type="ECO:0000256" key="1">
    <source>
        <dbReference type="ARBA" id="ARBA00004141"/>
    </source>
</evidence>
<name>A0ABX1Y438_9BACL</name>
<proteinExistence type="inferred from homology"/>
<dbReference type="Pfam" id="PF00528">
    <property type="entry name" value="BPD_transp_1"/>
    <property type="match status" value="1"/>
</dbReference>
<comment type="similarity">
    <text evidence="6">Belongs to the binding-protein-dependent transport system permease family.</text>
</comment>
<keyword evidence="9" id="KW-1185">Reference proteome</keyword>
<evidence type="ECO:0000256" key="5">
    <source>
        <dbReference type="ARBA" id="ARBA00023136"/>
    </source>
</evidence>
<evidence type="ECO:0000256" key="6">
    <source>
        <dbReference type="RuleBase" id="RU363032"/>
    </source>
</evidence>
<evidence type="ECO:0000313" key="8">
    <source>
        <dbReference type="EMBL" id="NOU74765.1"/>
    </source>
</evidence>
<feature type="transmembrane region" description="Helical" evidence="6">
    <location>
        <begin position="20"/>
        <end position="45"/>
    </location>
</feature>
<feature type="transmembrane region" description="Helical" evidence="6">
    <location>
        <begin position="118"/>
        <end position="138"/>
    </location>
</feature>
<dbReference type="PANTHER" id="PTHR43496">
    <property type="entry name" value="PROTEIN LPLB"/>
    <property type="match status" value="1"/>
</dbReference>
<dbReference type="Gene3D" id="1.10.3720.10">
    <property type="entry name" value="MetI-like"/>
    <property type="match status" value="1"/>
</dbReference>
<dbReference type="InterPro" id="IPR035906">
    <property type="entry name" value="MetI-like_sf"/>
</dbReference>
<dbReference type="PROSITE" id="PS50928">
    <property type="entry name" value="ABC_TM1"/>
    <property type="match status" value="1"/>
</dbReference>
<dbReference type="RefSeq" id="WP_171646164.1">
    <property type="nucleotide sequence ID" value="NZ_WHOA01000184.1"/>
</dbReference>
<evidence type="ECO:0000256" key="3">
    <source>
        <dbReference type="ARBA" id="ARBA00022692"/>
    </source>
</evidence>
<feature type="transmembrane region" description="Helical" evidence="6">
    <location>
        <begin position="82"/>
        <end position="106"/>
    </location>
</feature>
<dbReference type="CDD" id="cd06261">
    <property type="entry name" value="TM_PBP2"/>
    <property type="match status" value="1"/>
</dbReference>
<evidence type="ECO:0000313" key="9">
    <source>
        <dbReference type="Proteomes" id="UP000616779"/>
    </source>
</evidence>
<sequence>MMTLWLRGWSVALKRDKYLYLLMTPGLLFFLIFKYGPMWGLSLAFQNYSPFLGFWKSEWVGFKYFSDFLMNPDFFKLLRNTLAISFLNILFFFPAPIVLALMLNEVRRLRFKKFVQTAIYLPHFVSWVVIAGISFILLSKSSGVVNGLIADAGGAKIDFLTNAKLFWLLLTSQSIWKDAGYGTIIFLAALTSINPEQYEAAQIDGASRWKQLLYITLPGIKSTIVVLLILRLGSVMDVGFEQVYLMISAPVESIGDVFDTYAYRVGVQQGRFSFAVAAGMFKSIVGFILVVTANRIAKKMGEEGVY</sequence>